<evidence type="ECO:0008006" key="5">
    <source>
        <dbReference type="Google" id="ProtNLM"/>
    </source>
</evidence>
<feature type="compositionally biased region" description="Low complexity" evidence="1">
    <location>
        <begin position="15"/>
        <end position="27"/>
    </location>
</feature>
<accession>A0A1M6WT71</accession>
<organism evidence="3 4">
    <name type="scientific">Pseudonocardia thermophila</name>
    <dbReference type="NCBI Taxonomy" id="1848"/>
    <lineage>
        <taxon>Bacteria</taxon>
        <taxon>Bacillati</taxon>
        <taxon>Actinomycetota</taxon>
        <taxon>Actinomycetes</taxon>
        <taxon>Pseudonocardiales</taxon>
        <taxon>Pseudonocardiaceae</taxon>
        <taxon>Pseudonocardia</taxon>
    </lineage>
</organism>
<sequence length="128" mass="12352">MVLLTGLLITGCTATTAGTPEPAGTAAPAPPAAAAPDPPGTCVVVAGRGSVSMRGSGRVSTVNGRTSLTCGSGPALAIGEIGADGVALEVSGSRLTVAVGDRATVGPYTVAVDQVADGQVRMRVSPPR</sequence>
<evidence type="ECO:0000256" key="2">
    <source>
        <dbReference type="SAM" id="SignalP"/>
    </source>
</evidence>
<feature type="chain" id="PRO_5038654333" description="DUF3060 domain-containing protein" evidence="2">
    <location>
        <begin position="18"/>
        <end position="128"/>
    </location>
</feature>
<dbReference type="STRING" id="1848.SAMN05443637_11591"/>
<name>A0A1M6WT71_PSETH</name>
<evidence type="ECO:0000313" key="3">
    <source>
        <dbReference type="EMBL" id="SHK96841.1"/>
    </source>
</evidence>
<dbReference type="AlphaFoldDB" id="A0A1M6WT71"/>
<gene>
    <name evidence="3" type="ORF">SAMN05443637_11591</name>
</gene>
<dbReference type="EMBL" id="FRAP01000015">
    <property type="protein sequence ID" value="SHK96841.1"/>
    <property type="molecule type" value="Genomic_DNA"/>
</dbReference>
<keyword evidence="4" id="KW-1185">Reference proteome</keyword>
<dbReference type="RefSeq" id="WP_143172249.1">
    <property type="nucleotide sequence ID" value="NZ_CALGVN010000033.1"/>
</dbReference>
<evidence type="ECO:0000256" key="1">
    <source>
        <dbReference type="SAM" id="MobiDB-lite"/>
    </source>
</evidence>
<feature type="region of interest" description="Disordered" evidence="1">
    <location>
        <begin position="15"/>
        <end position="37"/>
    </location>
</feature>
<reference evidence="3 4" key="1">
    <citation type="submission" date="2016-11" db="EMBL/GenBank/DDBJ databases">
        <authorList>
            <person name="Jaros S."/>
            <person name="Januszkiewicz K."/>
            <person name="Wedrychowicz H."/>
        </authorList>
    </citation>
    <scope>NUCLEOTIDE SEQUENCE [LARGE SCALE GENOMIC DNA]</scope>
    <source>
        <strain evidence="3 4">DSM 43832</strain>
    </source>
</reference>
<feature type="compositionally biased region" description="Pro residues" evidence="1">
    <location>
        <begin position="28"/>
        <end position="37"/>
    </location>
</feature>
<keyword evidence="2" id="KW-0732">Signal</keyword>
<protein>
    <recommendedName>
        <fullName evidence="5">DUF3060 domain-containing protein</fullName>
    </recommendedName>
</protein>
<feature type="signal peptide" evidence="2">
    <location>
        <begin position="1"/>
        <end position="17"/>
    </location>
</feature>
<proteinExistence type="predicted"/>
<evidence type="ECO:0000313" key="4">
    <source>
        <dbReference type="Proteomes" id="UP000184363"/>
    </source>
</evidence>
<dbReference type="Proteomes" id="UP000184363">
    <property type="component" value="Unassembled WGS sequence"/>
</dbReference>